<dbReference type="EMBL" id="JABWDY010044823">
    <property type="protein sequence ID" value="KAF5174877.1"/>
    <property type="molecule type" value="Genomic_DNA"/>
</dbReference>
<dbReference type="InterPro" id="IPR000719">
    <property type="entry name" value="Prot_kinase_dom"/>
</dbReference>
<gene>
    <name evidence="2" type="ORF">FRX31_035536</name>
</gene>
<dbReference type="AlphaFoldDB" id="A0A7J6UQP9"/>
<dbReference type="Pfam" id="PF07714">
    <property type="entry name" value="PK_Tyr_Ser-Thr"/>
    <property type="match status" value="1"/>
</dbReference>
<sequence length="171" mass="19331">MARLFVVDQTEGCTSRIVGTYGYMSPEYAMHGHFSVKSDVFSFGVLVLEIITGQKNNNSFYESERAEDLLCYAWRQWQEGNGLELLEPVLREHLSRSEFMRCLHIGLLCVQDDIAKRPTMASVVLMLNSNSVTLALPSAPPFSSQTTAKKFEMELEDETVNQVSITELDPR</sequence>
<name>A0A7J6UQP9_THATH</name>
<keyword evidence="2" id="KW-0808">Transferase</keyword>
<proteinExistence type="predicted"/>
<dbReference type="OrthoDB" id="4062651at2759"/>
<keyword evidence="2" id="KW-0675">Receptor</keyword>
<reference evidence="2 3" key="1">
    <citation type="submission" date="2020-06" db="EMBL/GenBank/DDBJ databases">
        <title>Transcriptomic and genomic resources for Thalictrum thalictroides and T. hernandezii: Facilitating candidate gene discovery in an emerging model plant lineage.</title>
        <authorList>
            <person name="Arias T."/>
            <person name="Riano-Pachon D.M."/>
            <person name="Di Stilio V.S."/>
        </authorList>
    </citation>
    <scope>NUCLEOTIDE SEQUENCE [LARGE SCALE GENOMIC DNA]</scope>
    <source>
        <strain evidence="3">cv. WT478/WT964</strain>
        <tissue evidence="2">Leaves</tissue>
    </source>
</reference>
<dbReference type="SUPFAM" id="SSF56112">
    <property type="entry name" value="Protein kinase-like (PK-like)"/>
    <property type="match status" value="1"/>
</dbReference>
<dbReference type="FunFam" id="1.10.510.10:FF:001710">
    <property type="entry name" value="Os07g0555700 protein"/>
    <property type="match status" value="1"/>
</dbReference>
<comment type="caution">
    <text evidence="2">The sequence shown here is derived from an EMBL/GenBank/DDBJ whole genome shotgun (WGS) entry which is preliminary data.</text>
</comment>
<keyword evidence="3" id="KW-1185">Reference proteome</keyword>
<evidence type="ECO:0000313" key="2">
    <source>
        <dbReference type="EMBL" id="KAF5174877.1"/>
    </source>
</evidence>
<dbReference type="PROSITE" id="PS50011">
    <property type="entry name" value="PROTEIN_KINASE_DOM"/>
    <property type="match status" value="1"/>
</dbReference>
<dbReference type="InterPro" id="IPR001245">
    <property type="entry name" value="Ser-Thr/Tyr_kinase_cat_dom"/>
</dbReference>
<dbReference type="InterPro" id="IPR011009">
    <property type="entry name" value="Kinase-like_dom_sf"/>
</dbReference>
<dbReference type="PANTHER" id="PTHR27006">
    <property type="entry name" value="PROMASTIGOTE SURFACE ANTIGEN PROTEIN PSA"/>
    <property type="match status" value="1"/>
</dbReference>
<dbReference type="Proteomes" id="UP000554482">
    <property type="component" value="Unassembled WGS sequence"/>
</dbReference>
<dbReference type="GO" id="GO:0005524">
    <property type="term" value="F:ATP binding"/>
    <property type="evidence" value="ECO:0007669"/>
    <property type="project" value="InterPro"/>
</dbReference>
<feature type="domain" description="Protein kinase" evidence="1">
    <location>
        <begin position="1"/>
        <end position="134"/>
    </location>
</feature>
<protein>
    <submittedName>
        <fullName evidence="2">Cysteine rich receptor like kinase</fullName>
    </submittedName>
</protein>
<dbReference type="PANTHER" id="PTHR27006:SF606">
    <property type="entry name" value="INTERLEUKIN-1 RECEPTOR-ASSOCIATED KINASE 4"/>
    <property type="match status" value="1"/>
</dbReference>
<accession>A0A7J6UQP9</accession>
<keyword evidence="2" id="KW-0418">Kinase</keyword>
<dbReference type="GO" id="GO:0004672">
    <property type="term" value="F:protein kinase activity"/>
    <property type="evidence" value="ECO:0007669"/>
    <property type="project" value="InterPro"/>
</dbReference>
<organism evidence="2 3">
    <name type="scientific">Thalictrum thalictroides</name>
    <name type="common">Rue-anemone</name>
    <name type="synonym">Anemone thalictroides</name>
    <dbReference type="NCBI Taxonomy" id="46969"/>
    <lineage>
        <taxon>Eukaryota</taxon>
        <taxon>Viridiplantae</taxon>
        <taxon>Streptophyta</taxon>
        <taxon>Embryophyta</taxon>
        <taxon>Tracheophyta</taxon>
        <taxon>Spermatophyta</taxon>
        <taxon>Magnoliopsida</taxon>
        <taxon>Ranunculales</taxon>
        <taxon>Ranunculaceae</taxon>
        <taxon>Thalictroideae</taxon>
        <taxon>Thalictrum</taxon>
    </lineage>
</organism>
<evidence type="ECO:0000313" key="3">
    <source>
        <dbReference type="Proteomes" id="UP000554482"/>
    </source>
</evidence>
<evidence type="ECO:0000259" key="1">
    <source>
        <dbReference type="PROSITE" id="PS50011"/>
    </source>
</evidence>
<dbReference type="Gene3D" id="1.10.510.10">
    <property type="entry name" value="Transferase(Phosphotransferase) domain 1"/>
    <property type="match status" value="1"/>
</dbReference>